<organism evidence="2 3">
    <name type="scientific">Liquorilactobacillus satsumensis DSM 16230 = JCM 12392</name>
    <dbReference type="NCBI Taxonomy" id="1423801"/>
    <lineage>
        <taxon>Bacteria</taxon>
        <taxon>Bacillati</taxon>
        <taxon>Bacillota</taxon>
        <taxon>Bacilli</taxon>
        <taxon>Lactobacillales</taxon>
        <taxon>Lactobacillaceae</taxon>
        <taxon>Liquorilactobacillus</taxon>
    </lineage>
</organism>
<dbReference type="PATRIC" id="fig|1423801.4.peg.1806"/>
<evidence type="ECO:0000259" key="1">
    <source>
        <dbReference type="PROSITE" id="PS51708"/>
    </source>
</evidence>
<sequence length="279" mass="32778">MLLSLTSSILKRGKFMMSILTILQRQFDLIETELIRYRNNPFDVERTHDLRVAIRTLRGLFKFLKREIPQAAFAVVDKNLSEAAKIFGTLRELDVLIAKSSEFAYTHPEEHTNYRHFFQDFHHRRQQEMERIMAPKVQQELTDYLAGVRDQLGILRFDKKTDWSKQVAQELKRRKSSLDKAFNQLDFKDYTRVHQIRKRAKTLRYSATYFAKLAPQKAVKVQKQAKKIQAICGEITDAHVNYDFLLQFAEQTDNSADKKLLLRIAQAQHELYAPAKKDS</sequence>
<reference evidence="2 3" key="1">
    <citation type="journal article" date="2015" name="Genome Announc.">
        <title>Expanding the biotechnology potential of lactobacilli through comparative genomics of 213 strains and associated genera.</title>
        <authorList>
            <person name="Sun Z."/>
            <person name="Harris H.M."/>
            <person name="McCann A."/>
            <person name="Guo C."/>
            <person name="Argimon S."/>
            <person name="Zhang W."/>
            <person name="Yang X."/>
            <person name="Jeffery I.B."/>
            <person name="Cooney J.C."/>
            <person name="Kagawa T.F."/>
            <person name="Liu W."/>
            <person name="Song Y."/>
            <person name="Salvetti E."/>
            <person name="Wrobel A."/>
            <person name="Rasinkangas P."/>
            <person name="Parkhill J."/>
            <person name="Rea M.C."/>
            <person name="O'Sullivan O."/>
            <person name="Ritari J."/>
            <person name="Douillard F.P."/>
            <person name="Paul Ross R."/>
            <person name="Yang R."/>
            <person name="Briner A.E."/>
            <person name="Felis G.E."/>
            <person name="de Vos W.M."/>
            <person name="Barrangou R."/>
            <person name="Klaenhammer T.R."/>
            <person name="Caufield P.W."/>
            <person name="Cui Y."/>
            <person name="Zhang H."/>
            <person name="O'Toole P.W."/>
        </authorList>
    </citation>
    <scope>NUCLEOTIDE SEQUENCE [LARGE SCALE GENOMIC DNA]</scope>
    <source>
        <strain evidence="2 3">DSM 16230</strain>
    </source>
</reference>
<dbReference type="PROSITE" id="PS51708">
    <property type="entry name" value="CHAD"/>
    <property type="match status" value="1"/>
</dbReference>
<feature type="domain" description="CHAD" evidence="1">
    <location>
        <begin position="12"/>
        <end position="279"/>
    </location>
</feature>
<dbReference type="InterPro" id="IPR038186">
    <property type="entry name" value="CHAD_dom_sf"/>
</dbReference>
<dbReference type="AlphaFoldDB" id="A0A0R1UVE6"/>
<comment type="caution">
    <text evidence="2">The sequence shown here is derived from an EMBL/GenBank/DDBJ whole genome shotgun (WGS) entry which is preliminary data.</text>
</comment>
<gene>
    <name evidence="2" type="ORF">FD50_GL001767</name>
</gene>
<dbReference type="PANTHER" id="PTHR39339">
    <property type="entry name" value="SLR1444 PROTEIN"/>
    <property type="match status" value="1"/>
</dbReference>
<evidence type="ECO:0000313" key="2">
    <source>
        <dbReference type="EMBL" id="KRL97212.1"/>
    </source>
</evidence>
<evidence type="ECO:0000313" key="3">
    <source>
        <dbReference type="Proteomes" id="UP000051166"/>
    </source>
</evidence>
<dbReference type="InterPro" id="IPR007899">
    <property type="entry name" value="CHAD_dom"/>
</dbReference>
<keyword evidence="3" id="KW-1185">Reference proteome</keyword>
<dbReference type="PANTHER" id="PTHR39339:SF1">
    <property type="entry name" value="CHAD DOMAIN-CONTAINING PROTEIN"/>
    <property type="match status" value="1"/>
</dbReference>
<dbReference type="SMART" id="SM00880">
    <property type="entry name" value="CHAD"/>
    <property type="match status" value="1"/>
</dbReference>
<accession>A0A0R1UVE6</accession>
<dbReference type="STRING" id="1423801.FD50_GL001767"/>
<dbReference type="Pfam" id="PF05235">
    <property type="entry name" value="CHAD"/>
    <property type="match status" value="1"/>
</dbReference>
<dbReference type="EMBL" id="AZFQ01000053">
    <property type="protein sequence ID" value="KRL97212.1"/>
    <property type="molecule type" value="Genomic_DNA"/>
</dbReference>
<dbReference type="Proteomes" id="UP000051166">
    <property type="component" value="Unassembled WGS sequence"/>
</dbReference>
<dbReference type="Gene3D" id="1.40.20.10">
    <property type="entry name" value="CHAD domain"/>
    <property type="match status" value="1"/>
</dbReference>
<protein>
    <recommendedName>
        <fullName evidence="1">CHAD domain-containing protein</fullName>
    </recommendedName>
</protein>
<name>A0A0R1UVE6_9LACO</name>
<proteinExistence type="predicted"/>